<feature type="compositionally biased region" description="Low complexity" evidence="1">
    <location>
        <begin position="90"/>
        <end position="99"/>
    </location>
</feature>
<proteinExistence type="predicted"/>
<keyword evidence="4" id="KW-1185">Reference proteome</keyword>
<reference evidence="3" key="3">
    <citation type="submission" date="2015-06" db="UniProtKB">
        <authorList>
            <consortium name="EnsemblProtists"/>
        </authorList>
    </citation>
    <scope>IDENTIFICATION</scope>
</reference>
<dbReference type="PaxDb" id="55529-EKX31115"/>
<dbReference type="GeneID" id="17287835"/>
<dbReference type="KEGG" id="gtt:GUITHDRAFT_149498"/>
<reference evidence="2 4" key="1">
    <citation type="journal article" date="2012" name="Nature">
        <title>Algal genomes reveal evolutionary mosaicism and the fate of nucleomorphs.</title>
        <authorList>
            <consortium name="DOE Joint Genome Institute"/>
            <person name="Curtis B.A."/>
            <person name="Tanifuji G."/>
            <person name="Burki F."/>
            <person name="Gruber A."/>
            <person name="Irimia M."/>
            <person name="Maruyama S."/>
            <person name="Arias M.C."/>
            <person name="Ball S.G."/>
            <person name="Gile G.H."/>
            <person name="Hirakawa Y."/>
            <person name="Hopkins J.F."/>
            <person name="Kuo A."/>
            <person name="Rensing S.A."/>
            <person name="Schmutz J."/>
            <person name="Symeonidi A."/>
            <person name="Elias M."/>
            <person name="Eveleigh R.J."/>
            <person name="Herman E.K."/>
            <person name="Klute M.J."/>
            <person name="Nakayama T."/>
            <person name="Obornik M."/>
            <person name="Reyes-Prieto A."/>
            <person name="Armbrust E.V."/>
            <person name="Aves S.J."/>
            <person name="Beiko R.G."/>
            <person name="Coutinho P."/>
            <person name="Dacks J.B."/>
            <person name="Durnford D.G."/>
            <person name="Fast N.M."/>
            <person name="Green B.R."/>
            <person name="Grisdale C.J."/>
            <person name="Hempel F."/>
            <person name="Henrissat B."/>
            <person name="Hoppner M.P."/>
            <person name="Ishida K."/>
            <person name="Kim E."/>
            <person name="Koreny L."/>
            <person name="Kroth P.G."/>
            <person name="Liu Y."/>
            <person name="Malik S.B."/>
            <person name="Maier U.G."/>
            <person name="McRose D."/>
            <person name="Mock T."/>
            <person name="Neilson J.A."/>
            <person name="Onodera N.T."/>
            <person name="Poole A.M."/>
            <person name="Pritham E.J."/>
            <person name="Richards T.A."/>
            <person name="Rocap G."/>
            <person name="Roy S.W."/>
            <person name="Sarai C."/>
            <person name="Schaack S."/>
            <person name="Shirato S."/>
            <person name="Slamovits C.H."/>
            <person name="Spencer D.F."/>
            <person name="Suzuki S."/>
            <person name="Worden A.Z."/>
            <person name="Zauner S."/>
            <person name="Barry K."/>
            <person name="Bell C."/>
            <person name="Bharti A.K."/>
            <person name="Crow J.A."/>
            <person name="Grimwood J."/>
            <person name="Kramer R."/>
            <person name="Lindquist E."/>
            <person name="Lucas S."/>
            <person name="Salamov A."/>
            <person name="McFadden G.I."/>
            <person name="Lane C.E."/>
            <person name="Keeling P.J."/>
            <person name="Gray M.W."/>
            <person name="Grigoriev I.V."/>
            <person name="Archibald J.M."/>
        </authorList>
    </citation>
    <scope>NUCLEOTIDE SEQUENCE</scope>
    <source>
        <strain evidence="2 4">CCMP2712</strain>
    </source>
</reference>
<dbReference type="AlphaFoldDB" id="L1I5I0"/>
<dbReference type="RefSeq" id="XP_005818095.1">
    <property type="nucleotide sequence ID" value="XM_005818038.1"/>
</dbReference>
<evidence type="ECO:0000313" key="4">
    <source>
        <dbReference type="Proteomes" id="UP000011087"/>
    </source>
</evidence>
<gene>
    <name evidence="2" type="ORF">GUITHDRAFT_149498</name>
</gene>
<organism evidence="2">
    <name type="scientific">Guillardia theta (strain CCMP2712)</name>
    <name type="common">Cryptophyte</name>
    <dbReference type="NCBI Taxonomy" id="905079"/>
    <lineage>
        <taxon>Eukaryota</taxon>
        <taxon>Cryptophyceae</taxon>
        <taxon>Pyrenomonadales</taxon>
        <taxon>Geminigeraceae</taxon>
        <taxon>Guillardia</taxon>
    </lineage>
</organism>
<protein>
    <submittedName>
        <fullName evidence="2 3">Uncharacterized protein</fullName>
    </submittedName>
</protein>
<dbReference type="EnsemblProtists" id="EKX31115">
    <property type="protein sequence ID" value="EKX31115"/>
    <property type="gene ID" value="GUITHDRAFT_149498"/>
</dbReference>
<dbReference type="Proteomes" id="UP000011087">
    <property type="component" value="Unassembled WGS sequence"/>
</dbReference>
<accession>L1I5I0</accession>
<feature type="region of interest" description="Disordered" evidence="1">
    <location>
        <begin position="81"/>
        <end position="127"/>
    </location>
</feature>
<reference evidence="4" key="2">
    <citation type="submission" date="2012-11" db="EMBL/GenBank/DDBJ databases">
        <authorList>
            <person name="Kuo A."/>
            <person name="Curtis B.A."/>
            <person name="Tanifuji G."/>
            <person name="Burki F."/>
            <person name="Gruber A."/>
            <person name="Irimia M."/>
            <person name="Maruyama S."/>
            <person name="Arias M.C."/>
            <person name="Ball S.G."/>
            <person name="Gile G.H."/>
            <person name="Hirakawa Y."/>
            <person name="Hopkins J.F."/>
            <person name="Rensing S.A."/>
            <person name="Schmutz J."/>
            <person name="Symeonidi A."/>
            <person name="Elias M."/>
            <person name="Eveleigh R.J."/>
            <person name="Herman E.K."/>
            <person name="Klute M.J."/>
            <person name="Nakayama T."/>
            <person name="Obornik M."/>
            <person name="Reyes-Prieto A."/>
            <person name="Armbrust E.V."/>
            <person name="Aves S.J."/>
            <person name="Beiko R.G."/>
            <person name="Coutinho P."/>
            <person name="Dacks J.B."/>
            <person name="Durnford D.G."/>
            <person name="Fast N.M."/>
            <person name="Green B.R."/>
            <person name="Grisdale C."/>
            <person name="Hempe F."/>
            <person name="Henrissat B."/>
            <person name="Hoppner M.P."/>
            <person name="Ishida K.-I."/>
            <person name="Kim E."/>
            <person name="Koreny L."/>
            <person name="Kroth P.G."/>
            <person name="Liu Y."/>
            <person name="Malik S.-B."/>
            <person name="Maier U.G."/>
            <person name="McRose D."/>
            <person name="Mock T."/>
            <person name="Neilson J.A."/>
            <person name="Onodera N.T."/>
            <person name="Poole A.M."/>
            <person name="Pritham E.J."/>
            <person name="Richards T.A."/>
            <person name="Rocap G."/>
            <person name="Roy S.W."/>
            <person name="Sarai C."/>
            <person name="Schaack S."/>
            <person name="Shirato S."/>
            <person name="Slamovits C.H."/>
            <person name="Spencer D.F."/>
            <person name="Suzuki S."/>
            <person name="Worden A.Z."/>
            <person name="Zauner S."/>
            <person name="Barry K."/>
            <person name="Bell C."/>
            <person name="Bharti A.K."/>
            <person name="Crow J.A."/>
            <person name="Grimwood J."/>
            <person name="Kramer R."/>
            <person name="Lindquist E."/>
            <person name="Lucas S."/>
            <person name="Salamov A."/>
            <person name="McFadden G.I."/>
            <person name="Lane C.E."/>
            <person name="Keeling P.J."/>
            <person name="Gray M.W."/>
            <person name="Grigoriev I.V."/>
            <person name="Archibald J.M."/>
        </authorList>
    </citation>
    <scope>NUCLEOTIDE SEQUENCE</scope>
    <source>
        <strain evidence="4">CCMP2712</strain>
    </source>
</reference>
<evidence type="ECO:0000313" key="3">
    <source>
        <dbReference type="EnsemblProtists" id="EKX31115"/>
    </source>
</evidence>
<evidence type="ECO:0000313" key="2">
    <source>
        <dbReference type="EMBL" id="EKX31115.1"/>
    </source>
</evidence>
<dbReference type="HOGENOM" id="CLU_1780984_0_0_1"/>
<name>L1I5I0_GUITC</name>
<feature type="compositionally biased region" description="Basic and acidic residues" evidence="1">
    <location>
        <begin position="15"/>
        <end position="32"/>
    </location>
</feature>
<evidence type="ECO:0000256" key="1">
    <source>
        <dbReference type="SAM" id="MobiDB-lite"/>
    </source>
</evidence>
<sequence length="146" mass="16691">MVEEMEGGSRAVHGLVDRSDGRNESKCEEDDKHMQQLYTDEAWLMHDFCIKAEPEEEVVPLAQAPTQPRVLATSRELYEELEESEELPESRPVSLSRSSSFDRWDGSKRARCSSLEPRTPSPLPVHSPWTAESIFREASVFLTPWD</sequence>
<dbReference type="EMBL" id="JH993356">
    <property type="protein sequence ID" value="EKX31115.1"/>
    <property type="molecule type" value="Genomic_DNA"/>
</dbReference>
<feature type="region of interest" description="Disordered" evidence="1">
    <location>
        <begin position="1"/>
        <end position="32"/>
    </location>
</feature>